<feature type="region of interest" description="Disordered" evidence="2">
    <location>
        <begin position="86"/>
        <end position="138"/>
    </location>
</feature>
<evidence type="ECO:0000313" key="3">
    <source>
        <dbReference type="EMBL" id="QHT29834.1"/>
    </source>
</evidence>
<name>A0A6C0EKW9_9ZZZZ</name>
<dbReference type="AlphaFoldDB" id="A0A6C0EKW9"/>
<proteinExistence type="predicted"/>
<dbReference type="EMBL" id="MN738883">
    <property type="protein sequence ID" value="QHT29834.1"/>
    <property type="molecule type" value="Genomic_DNA"/>
</dbReference>
<evidence type="ECO:0000256" key="1">
    <source>
        <dbReference type="SAM" id="Coils"/>
    </source>
</evidence>
<organism evidence="3">
    <name type="scientific">viral metagenome</name>
    <dbReference type="NCBI Taxonomy" id="1070528"/>
    <lineage>
        <taxon>unclassified sequences</taxon>
        <taxon>metagenomes</taxon>
        <taxon>organismal metagenomes</taxon>
    </lineage>
</organism>
<evidence type="ECO:0000256" key="2">
    <source>
        <dbReference type="SAM" id="MobiDB-lite"/>
    </source>
</evidence>
<protein>
    <submittedName>
        <fullName evidence="3">Uncharacterized protein</fullName>
    </submittedName>
</protein>
<feature type="compositionally biased region" description="Polar residues" evidence="2">
    <location>
        <begin position="121"/>
        <end position="133"/>
    </location>
</feature>
<accession>A0A6C0EKW9</accession>
<keyword evidence="1" id="KW-0175">Coiled coil</keyword>
<sequence>MALFIHRDNQTILWEILQQRPEIHVLTPSERPAWFKHHIQQFYENLPATWFQQPLTTTELNRLNQAVLRTMLETLRTVPVDRRVAQSQSFPDTRTMGSAFQDLDRPTASRIPPRGPAGGPNPSQAGATANNGPHSGGHLHEQFLQKQEEMKTFLQRPPPQQIDFKVTELDTPIANMDELIQQQLRERENLILPPPPPAPPTPPQLPPAPPVRTLNISSTDPLSHNILNILPIPPLATETSATSGIRERTVAFEEPDMEQMKRDIRTLQHDYRELENQLAALVLKMSANPTGRMNRARSW</sequence>
<feature type="coiled-coil region" evidence="1">
    <location>
        <begin position="257"/>
        <end position="284"/>
    </location>
</feature>
<reference evidence="3" key="1">
    <citation type="journal article" date="2020" name="Nature">
        <title>Giant virus diversity and host interactions through global metagenomics.</title>
        <authorList>
            <person name="Schulz F."/>
            <person name="Roux S."/>
            <person name="Paez-Espino D."/>
            <person name="Jungbluth S."/>
            <person name="Walsh D.A."/>
            <person name="Denef V.J."/>
            <person name="McMahon K.D."/>
            <person name="Konstantinidis K.T."/>
            <person name="Eloe-Fadrosh E.A."/>
            <person name="Kyrpides N.C."/>
            <person name="Woyke T."/>
        </authorList>
    </citation>
    <scope>NUCLEOTIDE SEQUENCE</scope>
    <source>
        <strain evidence="3">GVMAG-M-3300009068-24</strain>
    </source>
</reference>
<feature type="compositionally biased region" description="Polar residues" evidence="2">
    <location>
        <begin position="86"/>
        <end position="98"/>
    </location>
</feature>